<dbReference type="SMART" id="SM01340">
    <property type="entry name" value="DNA_mis_repair"/>
    <property type="match status" value="1"/>
</dbReference>
<keyword evidence="7" id="KW-0378">Hydrolase</keyword>
<dbReference type="Pfam" id="PF13589">
    <property type="entry name" value="HATPase_c_3"/>
    <property type="match status" value="1"/>
</dbReference>
<keyword evidence="7" id="KW-0540">Nuclease</keyword>
<dbReference type="SUPFAM" id="SSF54211">
    <property type="entry name" value="Ribosomal protein S5 domain 2-like"/>
    <property type="match status" value="1"/>
</dbReference>
<dbReference type="GO" id="GO:0005524">
    <property type="term" value="F:ATP binding"/>
    <property type="evidence" value="ECO:0007669"/>
    <property type="project" value="InterPro"/>
</dbReference>
<dbReference type="SUPFAM" id="SSF55874">
    <property type="entry name" value="ATPase domain of HSP90 chaperone/DNA topoisomerase II/histidine kinase"/>
    <property type="match status" value="1"/>
</dbReference>
<dbReference type="Gene3D" id="3.30.1370.100">
    <property type="entry name" value="MutL, C-terminal domain, regulatory subdomain"/>
    <property type="match status" value="1"/>
</dbReference>
<dbReference type="GO" id="GO:0006298">
    <property type="term" value="P:mismatch repair"/>
    <property type="evidence" value="ECO:0007669"/>
    <property type="project" value="UniProtKB-UniRule"/>
</dbReference>
<dbReference type="RefSeq" id="WP_158338877.1">
    <property type="nucleotide sequence ID" value="NZ_CP034855.1"/>
</dbReference>
<dbReference type="GO" id="GO:0032300">
    <property type="term" value="C:mismatch repair complex"/>
    <property type="evidence" value="ECO:0007669"/>
    <property type="project" value="InterPro"/>
</dbReference>
<reference evidence="7 8" key="2">
    <citation type="submission" date="2019-05" db="EMBL/GenBank/DDBJ databases">
        <title>Genome evolution of the obligate endosymbiont Buchnera aphidicola.</title>
        <authorList>
            <person name="Moran N.A."/>
        </authorList>
    </citation>
    <scope>NUCLEOTIDE SEQUENCE [LARGE SCALE GENOMIC DNA]</scope>
    <source>
        <strain evidence="7 8">Sav</strain>
    </source>
</reference>
<dbReference type="InterPro" id="IPR036890">
    <property type="entry name" value="HATPase_C_sf"/>
</dbReference>
<dbReference type="GO" id="GO:0004519">
    <property type="term" value="F:endonuclease activity"/>
    <property type="evidence" value="ECO:0007669"/>
    <property type="project" value="UniProtKB-KW"/>
</dbReference>
<reference evidence="7 8" key="1">
    <citation type="submission" date="2018-12" db="EMBL/GenBank/DDBJ databases">
        <authorList>
            <person name="Chong R.A."/>
        </authorList>
    </citation>
    <scope>NUCLEOTIDE SEQUENCE [LARGE SCALE GENOMIC DNA]</scope>
    <source>
        <strain evidence="7 8">Sav</strain>
    </source>
</reference>
<dbReference type="GO" id="GO:0030983">
    <property type="term" value="F:mismatched DNA binding"/>
    <property type="evidence" value="ECO:0007669"/>
    <property type="project" value="InterPro"/>
</dbReference>
<evidence type="ECO:0000256" key="4">
    <source>
        <dbReference type="ARBA" id="ARBA00023204"/>
    </source>
</evidence>
<sequence>MSIRVLPKDLSSQISAGEIIERPASVVKEIIENSIDAGSKNINIFIEKSGFQSIILKDDGCGINKKDLLLAVCHHATSKITSLSDLDVLTTFGFRGEALASIRAVSRLTLISCTQFNDCAWKIYLEGFSNNYIPLQPIAHPQGTTIIIENLFYNMPVRLKFLKNKKLEFLKICEVVRKIALSYFYVNFSLEHNKKLIIKYNSVNNKNNKIHRLQDIFNISDANQFLEVKEKNKYNMILFGWISHPYACKELKNIQYCYVNNRCIYNNIFLKAVRSAYHETIGKTNISFILYLEISPDNIDFNIHPTKNEIKFHKPNVIYKFIYETVFYNLKKIEKKYLSKDSLSNPRINLHDEKKIHSNPLDSIFLTLISLFFFKKKYFKNINIKKICNDLAFDIFLEKYQCSIGKLLTITREYYGLIHHRKNFLLISFPLAKGMVRRQKLKDNIEKKIIYEYFSSNIKINTTPQEYGILFHIKETLLKFGFRLIFKKNYVILCSIPIFLKKCNTNVVVSDFFKFLFLKKPVLISQIVDWFYINVFIELKDWTRTNGIKVLLEMEYYCPLLLKNPPPKLLQKININKALCILKI</sequence>
<dbReference type="InterPro" id="IPR013507">
    <property type="entry name" value="DNA_mismatch_S5_2-like"/>
</dbReference>
<dbReference type="PROSITE" id="PS00058">
    <property type="entry name" value="DNA_MISMATCH_REPAIR_1"/>
    <property type="match status" value="1"/>
</dbReference>
<evidence type="ECO:0000313" key="7">
    <source>
        <dbReference type="EMBL" id="QCI25747.1"/>
    </source>
</evidence>
<dbReference type="SUPFAM" id="SSF118116">
    <property type="entry name" value="DNA mismatch repair protein MutL"/>
    <property type="match status" value="1"/>
</dbReference>
<proteinExistence type="inferred from homology"/>
<accession>A0A4D6Y7Y2</accession>
<dbReference type="InterPro" id="IPR014721">
    <property type="entry name" value="Ribsml_uS5_D2-typ_fold_subgr"/>
</dbReference>
<evidence type="ECO:0000256" key="2">
    <source>
        <dbReference type="ARBA" id="ARBA00021975"/>
    </source>
</evidence>
<dbReference type="InterPro" id="IPR037198">
    <property type="entry name" value="MutL_C_sf"/>
</dbReference>
<dbReference type="EMBL" id="CP034855">
    <property type="protein sequence ID" value="QCI25747.1"/>
    <property type="molecule type" value="Genomic_DNA"/>
</dbReference>
<evidence type="ECO:0000313" key="8">
    <source>
        <dbReference type="Proteomes" id="UP000298585"/>
    </source>
</evidence>
<gene>
    <name evidence="5 7" type="primary">mutL</name>
    <name evidence="7" type="ORF">D9V77_02840</name>
</gene>
<dbReference type="InterPro" id="IPR020667">
    <property type="entry name" value="DNA_mismatch_repair_MutL"/>
</dbReference>
<dbReference type="GO" id="GO:0140664">
    <property type="term" value="F:ATP-dependent DNA damage sensor activity"/>
    <property type="evidence" value="ECO:0007669"/>
    <property type="project" value="InterPro"/>
</dbReference>
<dbReference type="Gene3D" id="3.30.565.10">
    <property type="entry name" value="Histidine kinase-like ATPase, C-terminal domain"/>
    <property type="match status" value="1"/>
</dbReference>
<dbReference type="InterPro" id="IPR014790">
    <property type="entry name" value="MutL_C"/>
</dbReference>
<dbReference type="Pfam" id="PF08676">
    <property type="entry name" value="MutL_C"/>
    <property type="match status" value="1"/>
</dbReference>
<dbReference type="InterPro" id="IPR042120">
    <property type="entry name" value="MutL_C_dimsub"/>
</dbReference>
<protein>
    <recommendedName>
        <fullName evidence="2 5">DNA mismatch repair protein MutL</fullName>
    </recommendedName>
</protein>
<dbReference type="GO" id="GO:0016887">
    <property type="term" value="F:ATP hydrolysis activity"/>
    <property type="evidence" value="ECO:0007669"/>
    <property type="project" value="InterPro"/>
</dbReference>
<dbReference type="InterPro" id="IPR020568">
    <property type="entry name" value="Ribosomal_Su5_D2-typ_SF"/>
</dbReference>
<dbReference type="InterPro" id="IPR014762">
    <property type="entry name" value="DNA_mismatch_repair_CS"/>
</dbReference>
<dbReference type="Gene3D" id="3.30.1540.20">
    <property type="entry name" value="MutL, C-terminal domain, dimerisation subdomain"/>
    <property type="match status" value="1"/>
</dbReference>
<dbReference type="Proteomes" id="UP000298585">
    <property type="component" value="Chromosome"/>
</dbReference>
<comment type="similarity">
    <text evidence="1 5">Belongs to the DNA mismatch repair MutL/HexB family.</text>
</comment>
<dbReference type="PANTHER" id="PTHR10073:SF12">
    <property type="entry name" value="DNA MISMATCH REPAIR PROTEIN MLH1"/>
    <property type="match status" value="1"/>
</dbReference>
<keyword evidence="3 5" id="KW-0227">DNA damage</keyword>
<dbReference type="InterPro" id="IPR042121">
    <property type="entry name" value="MutL_C_regsub"/>
</dbReference>
<evidence type="ECO:0000256" key="1">
    <source>
        <dbReference type="ARBA" id="ARBA00006082"/>
    </source>
</evidence>
<feature type="domain" description="DNA mismatch repair protein S5" evidence="6">
    <location>
        <begin position="213"/>
        <end position="331"/>
    </location>
</feature>
<comment type="function">
    <text evidence="5">This protein is involved in the repair of mismatches in DNA. It is required for dam-dependent methyl-directed DNA mismatch repair. May act as a 'molecular matchmaker', a protein that promotes the formation of a stable complex between two or more DNA-binding proteins in an ATP-dependent manner without itself being part of a final effector complex.</text>
</comment>
<dbReference type="Gene3D" id="3.30.230.10">
    <property type="match status" value="1"/>
</dbReference>
<dbReference type="FunFam" id="3.30.565.10:FF:000003">
    <property type="entry name" value="DNA mismatch repair endonuclease MutL"/>
    <property type="match status" value="1"/>
</dbReference>
<organism evidence="7 8">
    <name type="scientific">Buchnera aphidicola</name>
    <name type="common">Sitobion avenae</name>
    <dbReference type="NCBI Taxonomy" id="571428"/>
    <lineage>
        <taxon>Bacteria</taxon>
        <taxon>Pseudomonadati</taxon>
        <taxon>Pseudomonadota</taxon>
        <taxon>Gammaproteobacteria</taxon>
        <taxon>Enterobacterales</taxon>
        <taxon>Erwiniaceae</taxon>
        <taxon>Buchnera</taxon>
    </lineage>
</organism>
<name>A0A4D6Y7Y2_9GAMM</name>
<keyword evidence="4 5" id="KW-0234">DNA repair</keyword>
<dbReference type="InterPro" id="IPR002099">
    <property type="entry name" value="MutL/Mlh/PMS"/>
</dbReference>
<dbReference type="NCBIfam" id="TIGR00585">
    <property type="entry name" value="mutl"/>
    <property type="match status" value="1"/>
</dbReference>
<evidence type="ECO:0000259" key="6">
    <source>
        <dbReference type="SMART" id="SM01340"/>
    </source>
</evidence>
<dbReference type="OrthoDB" id="9763467at2"/>
<dbReference type="InterPro" id="IPR038973">
    <property type="entry name" value="MutL/Mlh/Pms-like"/>
</dbReference>
<dbReference type="HAMAP" id="MF_00149">
    <property type="entry name" value="DNA_mis_repair"/>
    <property type="match status" value="1"/>
</dbReference>
<dbReference type="Pfam" id="PF01119">
    <property type="entry name" value="DNA_mis_repair"/>
    <property type="match status" value="1"/>
</dbReference>
<evidence type="ECO:0000256" key="5">
    <source>
        <dbReference type="HAMAP-Rule" id="MF_00149"/>
    </source>
</evidence>
<dbReference type="CDD" id="cd16926">
    <property type="entry name" value="HATPase_MutL-MLH-PMS-like"/>
    <property type="match status" value="1"/>
</dbReference>
<evidence type="ECO:0000256" key="3">
    <source>
        <dbReference type="ARBA" id="ARBA00022763"/>
    </source>
</evidence>
<dbReference type="AlphaFoldDB" id="A0A4D6Y7Y2"/>
<keyword evidence="7" id="KW-0255">Endonuclease</keyword>
<dbReference type="PANTHER" id="PTHR10073">
    <property type="entry name" value="DNA MISMATCH REPAIR PROTEIN MLH, PMS, MUTL"/>
    <property type="match status" value="1"/>
</dbReference>